<keyword evidence="4" id="KW-0862">Zinc</keyword>
<dbReference type="AlphaFoldDB" id="A0AAD7U840"/>
<proteinExistence type="predicted"/>
<evidence type="ECO:0000256" key="4">
    <source>
        <dbReference type="ARBA" id="ARBA00022833"/>
    </source>
</evidence>
<dbReference type="PANTHER" id="PTHR35005:SF1">
    <property type="entry name" value="2-AMINO-5-FORMYLAMINO-6-RIBOSYLAMINOPYRIMIDIN-4(3H)-ONE 5'-MONOPHOSPHATE DEFORMYLASE"/>
    <property type="match status" value="1"/>
</dbReference>
<dbReference type="Pfam" id="PF05180">
    <property type="entry name" value="zf-DNL"/>
    <property type="match status" value="1"/>
</dbReference>
<dbReference type="SUPFAM" id="SSF102215">
    <property type="entry name" value="Creatininase"/>
    <property type="match status" value="1"/>
</dbReference>
<feature type="domain" description="DNL-type" evidence="7">
    <location>
        <begin position="501"/>
        <end position="600"/>
    </location>
</feature>
<keyword evidence="2" id="KW-0479">Metal-binding</keyword>
<dbReference type="GO" id="GO:0009231">
    <property type="term" value="P:riboflavin biosynthetic process"/>
    <property type="evidence" value="ECO:0007669"/>
    <property type="project" value="TreeGrafter"/>
</dbReference>
<dbReference type="Gene3D" id="3.30.465.10">
    <property type="match status" value="1"/>
</dbReference>
<sequence length="750" mass="80401">MRGVLRIFDGSSERERREIARRSRDCFWYSPVLKEQLEAKRAEENGARRALAGTRPRDIEDAARPEWELRQHPSTRRSTIGGFVAGGSTGHGALRFGGLAEIGAVLGLRAVAAEPRVLEIDPLPAIHAYGTNAIITEVERWGDKLAQHLEVGNTAGTVGLVSLALVFDRLKEILDRRAKRMPVFNPHTFILEDGGMKDTTHDLKRHTDPKGILNPGKLKEEAVTPPPRPRRPKKKYLGGVDRARICRGSRHLPYGRGPAGVVEAHGPHLPLGTDAYHNRAVLDEAIGFVDGVVARPPMDVGLSVEHTNFAGTLSLSAETALAARVDIASCVKRAGVRKLVLFNSRGGNQALAEVAARRHGRDDELRDGIHGIETSIVHHLKPNLVEDPPRDFPIAERSLRMHNPGFKPKTAWLSQDLNPHGVVGAAKTLSSPEKGATLLDAAAQRVADLLAELYDTDPDDYLSTPPLYPPQGAMWVAAGLAPKGGVGVRVGGGPVNTGIKVGGDKMTVVYTCGKCETRNIIKVNRVSWNSGVVVGKCFGCDAKHLLADNSGLCDETNSTKFSNAFNDLLSRGLKAKRITDPGELLAEGLEMLDDGNFTLVTGGDSIVHRDEDTGRVVATRAKDAVPRADEDETPREKEPPIIQRDGDVELVQQEAPVVELPEGVDTGGILTLSIPGSPRVYVGVPEGATPGAKLVVEGLVELKTPPGAAQGDILRVPLPDGTALDIALTAEDALPGALLTLGYPVSITKT</sequence>
<protein>
    <recommendedName>
        <fullName evidence="7">DNL-type domain-containing protein</fullName>
    </recommendedName>
</protein>
<feature type="region of interest" description="Disordered" evidence="6">
    <location>
        <begin position="206"/>
        <end position="235"/>
    </location>
</feature>
<name>A0AAD7U840_9STRA</name>
<reference evidence="8" key="1">
    <citation type="submission" date="2023-01" db="EMBL/GenBank/DDBJ databases">
        <title>Metagenome sequencing of chrysophaentin producing Chrysophaeum taylorii.</title>
        <authorList>
            <person name="Davison J."/>
            <person name="Bewley C."/>
        </authorList>
    </citation>
    <scope>NUCLEOTIDE SEQUENCE</scope>
    <source>
        <strain evidence="8">NIES-1699</strain>
    </source>
</reference>
<dbReference type="PANTHER" id="PTHR35005">
    <property type="entry name" value="3-DEHYDRO-SCYLLO-INOSOSE HYDROLASE"/>
    <property type="match status" value="1"/>
</dbReference>
<dbReference type="InterPro" id="IPR016169">
    <property type="entry name" value="FAD-bd_PCMH_sub2"/>
</dbReference>
<evidence type="ECO:0000256" key="5">
    <source>
        <dbReference type="PROSITE-ProRule" id="PRU00834"/>
    </source>
</evidence>
<gene>
    <name evidence="8" type="ORF">CTAYLR_005608</name>
</gene>
<accession>A0AAD7U840</accession>
<organism evidence="8 9">
    <name type="scientific">Chrysophaeum taylorii</name>
    <dbReference type="NCBI Taxonomy" id="2483200"/>
    <lineage>
        <taxon>Eukaryota</taxon>
        <taxon>Sar</taxon>
        <taxon>Stramenopiles</taxon>
        <taxon>Ochrophyta</taxon>
        <taxon>Pelagophyceae</taxon>
        <taxon>Pelagomonadales</taxon>
        <taxon>Pelagomonadaceae</taxon>
        <taxon>Chrysophaeum</taxon>
    </lineage>
</organism>
<dbReference type="InterPro" id="IPR036318">
    <property type="entry name" value="FAD-bd_PCMH-like_sf"/>
</dbReference>
<evidence type="ECO:0000256" key="2">
    <source>
        <dbReference type="ARBA" id="ARBA00022723"/>
    </source>
</evidence>
<keyword evidence="9" id="KW-1185">Reference proteome</keyword>
<dbReference type="Gene3D" id="3.40.50.10310">
    <property type="entry name" value="Creatininase"/>
    <property type="match status" value="1"/>
</dbReference>
<dbReference type="Pfam" id="PF02633">
    <property type="entry name" value="Creatininase"/>
    <property type="match status" value="1"/>
</dbReference>
<dbReference type="EMBL" id="JAQMWT010000538">
    <property type="protein sequence ID" value="KAJ8599853.1"/>
    <property type="molecule type" value="Genomic_DNA"/>
</dbReference>
<dbReference type="PROSITE" id="PS51501">
    <property type="entry name" value="ZF_DNL"/>
    <property type="match status" value="1"/>
</dbReference>
<evidence type="ECO:0000313" key="9">
    <source>
        <dbReference type="Proteomes" id="UP001230188"/>
    </source>
</evidence>
<comment type="caution">
    <text evidence="8">The sequence shown here is derived from an EMBL/GenBank/DDBJ whole genome shotgun (WGS) entry which is preliminary data.</text>
</comment>
<dbReference type="InterPro" id="IPR003785">
    <property type="entry name" value="Creatininase/forma_Hydrolase"/>
</dbReference>
<dbReference type="InterPro" id="IPR007853">
    <property type="entry name" value="Znf_DNL-typ"/>
</dbReference>
<evidence type="ECO:0000259" key="7">
    <source>
        <dbReference type="PROSITE" id="PS51501"/>
    </source>
</evidence>
<dbReference type="GO" id="GO:0050660">
    <property type="term" value="F:flavin adenine dinucleotide binding"/>
    <property type="evidence" value="ECO:0007669"/>
    <property type="project" value="InterPro"/>
</dbReference>
<comment type="cofactor">
    <cofactor evidence="1">
        <name>Zn(2+)</name>
        <dbReference type="ChEBI" id="CHEBI:29105"/>
    </cofactor>
</comment>
<evidence type="ECO:0000256" key="3">
    <source>
        <dbReference type="ARBA" id="ARBA00022801"/>
    </source>
</evidence>
<evidence type="ECO:0000313" key="8">
    <source>
        <dbReference type="EMBL" id="KAJ8599853.1"/>
    </source>
</evidence>
<evidence type="ECO:0000256" key="1">
    <source>
        <dbReference type="ARBA" id="ARBA00001947"/>
    </source>
</evidence>
<keyword evidence="5" id="KW-0863">Zinc-finger</keyword>
<keyword evidence="3" id="KW-0378">Hydrolase</keyword>
<evidence type="ECO:0000256" key="6">
    <source>
        <dbReference type="SAM" id="MobiDB-lite"/>
    </source>
</evidence>
<dbReference type="GO" id="GO:0008270">
    <property type="term" value="F:zinc ion binding"/>
    <property type="evidence" value="ECO:0007669"/>
    <property type="project" value="UniProtKB-KW"/>
</dbReference>
<dbReference type="SUPFAM" id="SSF56176">
    <property type="entry name" value="FAD-binding/transporter-associated domain-like"/>
    <property type="match status" value="1"/>
</dbReference>
<dbReference type="Proteomes" id="UP001230188">
    <property type="component" value="Unassembled WGS sequence"/>
</dbReference>
<dbReference type="InterPro" id="IPR024087">
    <property type="entry name" value="Creatininase-like_sf"/>
</dbReference>
<dbReference type="GO" id="GO:0016811">
    <property type="term" value="F:hydrolase activity, acting on carbon-nitrogen (but not peptide) bonds, in linear amides"/>
    <property type="evidence" value="ECO:0007669"/>
    <property type="project" value="TreeGrafter"/>
</dbReference>